<feature type="compositionally biased region" description="Low complexity" evidence="1">
    <location>
        <begin position="316"/>
        <end position="336"/>
    </location>
</feature>
<protein>
    <submittedName>
        <fullName evidence="2">Protein MNN4-like</fullName>
    </submittedName>
</protein>
<comment type="caution">
    <text evidence="2">The sequence shown here is derived from an EMBL/GenBank/DDBJ whole genome shotgun (WGS) entry which is preliminary data.</text>
</comment>
<reference evidence="2 3" key="1">
    <citation type="submission" date="2019-08" db="EMBL/GenBank/DDBJ databases">
        <title>Draft genome sequences of two oriental melons (Cucumis melo L. var makuwa).</title>
        <authorList>
            <person name="Kwon S.-Y."/>
        </authorList>
    </citation>
    <scope>NUCLEOTIDE SEQUENCE [LARGE SCALE GENOMIC DNA]</scope>
    <source>
        <strain evidence="3">cv. SW 3</strain>
        <tissue evidence="2">Leaf</tissue>
    </source>
</reference>
<gene>
    <name evidence="2" type="ORF">E6C27_scaffold22G005890</name>
</gene>
<dbReference type="Proteomes" id="UP000321393">
    <property type="component" value="Unassembled WGS sequence"/>
</dbReference>
<feature type="compositionally biased region" description="Basic and acidic residues" evidence="1">
    <location>
        <begin position="1"/>
        <end position="46"/>
    </location>
</feature>
<dbReference type="AlphaFoldDB" id="A0A5A7V1I3"/>
<proteinExistence type="predicted"/>
<organism evidence="2 3">
    <name type="scientific">Cucumis melo var. makuwa</name>
    <name type="common">Oriental melon</name>
    <dbReference type="NCBI Taxonomy" id="1194695"/>
    <lineage>
        <taxon>Eukaryota</taxon>
        <taxon>Viridiplantae</taxon>
        <taxon>Streptophyta</taxon>
        <taxon>Embryophyta</taxon>
        <taxon>Tracheophyta</taxon>
        <taxon>Spermatophyta</taxon>
        <taxon>Magnoliopsida</taxon>
        <taxon>eudicotyledons</taxon>
        <taxon>Gunneridae</taxon>
        <taxon>Pentapetalae</taxon>
        <taxon>rosids</taxon>
        <taxon>fabids</taxon>
        <taxon>Cucurbitales</taxon>
        <taxon>Cucurbitaceae</taxon>
        <taxon>Benincaseae</taxon>
        <taxon>Cucumis</taxon>
    </lineage>
</organism>
<feature type="region of interest" description="Disordered" evidence="1">
    <location>
        <begin position="1"/>
        <end position="52"/>
    </location>
</feature>
<dbReference type="EMBL" id="SSTE01005668">
    <property type="protein sequence ID" value="KAA0060687.1"/>
    <property type="molecule type" value="Genomic_DNA"/>
</dbReference>
<name>A0A5A7V1I3_CUCMM</name>
<feature type="compositionally biased region" description="Basic and acidic residues" evidence="1">
    <location>
        <begin position="253"/>
        <end position="282"/>
    </location>
</feature>
<evidence type="ECO:0000313" key="2">
    <source>
        <dbReference type="EMBL" id="KAA0060687.1"/>
    </source>
</evidence>
<evidence type="ECO:0000313" key="3">
    <source>
        <dbReference type="Proteomes" id="UP000321393"/>
    </source>
</evidence>
<evidence type="ECO:0000256" key="1">
    <source>
        <dbReference type="SAM" id="MobiDB-lite"/>
    </source>
</evidence>
<accession>A0A5A7V1I3</accession>
<feature type="compositionally biased region" description="Polar residues" evidence="1">
    <location>
        <begin position="352"/>
        <end position="373"/>
    </location>
</feature>
<feature type="region of interest" description="Disordered" evidence="1">
    <location>
        <begin position="253"/>
        <end position="404"/>
    </location>
</feature>
<sequence length="441" mass="50776">MEKEMEEKKEEKEKKKRKDEKNKKEKDEARRKEKKVPEEAQKETMQKEGTSSAIVETKFERLIKKTQQKTEKVKSGLLKINVKAHGVKALVQEKKETKLRKREELLSKVEKVTLSTNKGKGKEKTFDEHCPRGTHQNVQMKRFFQPVTAIRQDVVKMFFKGYINEEEHYAMPIRASFRRRVKRSCLAWDKMGHNANSEILALLAQPNHRSQHLVEVKVGIWSSSIVHRIISIYKNKAKLKRLKTKPNGKLEVKEVDGEDKEEKKENDIPLKCKRQREEEASRSKKLKTSTARDSKETLSPASTKSPKNKKKSTDLPSPNKSKSSKATSSQTPIKFKTPPPPLKKFKSPTLSQKIQNTSFSSKQETNKNLTIVTRTKEETSTPQQKETPLSLVVEPTSKNKPLSPEKSNLNIFQVFFLDPTAFIDNAFKEQDEVESLVLSPK</sequence>